<evidence type="ECO:0000256" key="1">
    <source>
        <dbReference type="ARBA" id="ARBA00004275"/>
    </source>
</evidence>
<dbReference type="OrthoDB" id="448450at2759"/>
<dbReference type="InterPro" id="IPR051053">
    <property type="entry name" value="ECH/Chromodomain_protein"/>
</dbReference>
<dbReference type="SUPFAM" id="SSF52096">
    <property type="entry name" value="ClpP/crotonase"/>
    <property type="match status" value="1"/>
</dbReference>
<dbReference type="AlphaFoldDB" id="A0A8E2JUV0"/>
<dbReference type="InterPro" id="IPR029045">
    <property type="entry name" value="ClpP/crotonase-like_dom_sf"/>
</dbReference>
<organism evidence="6 7">
    <name type="scientific">Glonium stellatum</name>
    <dbReference type="NCBI Taxonomy" id="574774"/>
    <lineage>
        <taxon>Eukaryota</taxon>
        <taxon>Fungi</taxon>
        <taxon>Dikarya</taxon>
        <taxon>Ascomycota</taxon>
        <taxon>Pezizomycotina</taxon>
        <taxon>Dothideomycetes</taxon>
        <taxon>Pleosporomycetidae</taxon>
        <taxon>Gloniales</taxon>
        <taxon>Gloniaceae</taxon>
        <taxon>Glonium</taxon>
    </lineage>
</organism>
<evidence type="ECO:0000256" key="5">
    <source>
        <dbReference type="ARBA" id="ARBA00023235"/>
    </source>
</evidence>
<dbReference type="PANTHER" id="PTHR43684:SF1">
    <property type="entry name" value="ENOYL-COA DELTA ISOMERASE 2"/>
    <property type="match status" value="1"/>
</dbReference>
<proteinExistence type="predicted"/>
<dbReference type="PANTHER" id="PTHR43684">
    <property type="match status" value="1"/>
</dbReference>
<keyword evidence="3" id="KW-0843">Virulence</keyword>
<dbReference type="GO" id="GO:0005777">
    <property type="term" value="C:peroxisome"/>
    <property type="evidence" value="ECO:0007669"/>
    <property type="project" value="UniProtKB-SubCell"/>
</dbReference>
<reference evidence="6 7" key="1">
    <citation type="journal article" date="2016" name="Nat. Commun.">
        <title>Ectomycorrhizal ecology is imprinted in the genome of the dominant symbiotic fungus Cenococcum geophilum.</title>
        <authorList>
            <consortium name="DOE Joint Genome Institute"/>
            <person name="Peter M."/>
            <person name="Kohler A."/>
            <person name="Ohm R.A."/>
            <person name="Kuo A."/>
            <person name="Krutzmann J."/>
            <person name="Morin E."/>
            <person name="Arend M."/>
            <person name="Barry K.W."/>
            <person name="Binder M."/>
            <person name="Choi C."/>
            <person name="Clum A."/>
            <person name="Copeland A."/>
            <person name="Grisel N."/>
            <person name="Haridas S."/>
            <person name="Kipfer T."/>
            <person name="LaButti K."/>
            <person name="Lindquist E."/>
            <person name="Lipzen A."/>
            <person name="Maire R."/>
            <person name="Meier B."/>
            <person name="Mihaltcheva S."/>
            <person name="Molinier V."/>
            <person name="Murat C."/>
            <person name="Poggeler S."/>
            <person name="Quandt C.A."/>
            <person name="Sperisen C."/>
            <person name="Tritt A."/>
            <person name="Tisserant E."/>
            <person name="Crous P.W."/>
            <person name="Henrissat B."/>
            <person name="Nehls U."/>
            <person name="Egli S."/>
            <person name="Spatafora J.W."/>
            <person name="Grigoriev I.V."/>
            <person name="Martin F.M."/>
        </authorList>
    </citation>
    <scope>NUCLEOTIDE SEQUENCE [LARGE SCALE GENOMIC DNA]</scope>
    <source>
        <strain evidence="6 7">CBS 207.34</strain>
    </source>
</reference>
<comment type="pathway">
    <text evidence="2">Mycotoxin biosynthesis.</text>
</comment>
<evidence type="ECO:0000256" key="3">
    <source>
        <dbReference type="ARBA" id="ARBA00023026"/>
    </source>
</evidence>
<accession>A0A8E2JUV0</accession>
<dbReference type="EMBL" id="KV749239">
    <property type="protein sequence ID" value="OCL10439.1"/>
    <property type="molecule type" value="Genomic_DNA"/>
</dbReference>
<dbReference type="Pfam" id="PF00378">
    <property type="entry name" value="ECH_1"/>
    <property type="match status" value="1"/>
</dbReference>
<evidence type="ECO:0000313" key="6">
    <source>
        <dbReference type="EMBL" id="OCL10439.1"/>
    </source>
</evidence>
<keyword evidence="5" id="KW-0413">Isomerase</keyword>
<evidence type="ECO:0000313" key="7">
    <source>
        <dbReference type="Proteomes" id="UP000250140"/>
    </source>
</evidence>
<dbReference type="InterPro" id="IPR001753">
    <property type="entry name" value="Enoyl-CoA_hydra/iso"/>
</dbReference>
<name>A0A8E2JUV0_9PEZI</name>
<feature type="non-terminal residue" evidence="6">
    <location>
        <position position="1"/>
    </location>
</feature>
<dbReference type="CDD" id="cd06558">
    <property type="entry name" value="crotonase-like"/>
    <property type="match status" value="1"/>
</dbReference>
<comment type="subcellular location">
    <subcellularLocation>
        <location evidence="1">Peroxisome</location>
    </subcellularLocation>
</comment>
<dbReference type="Proteomes" id="UP000250140">
    <property type="component" value="Unassembled WGS sequence"/>
</dbReference>
<protein>
    <submittedName>
        <fullName evidence="6">ClpP/crotonase</fullName>
    </submittedName>
</protein>
<gene>
    <name evidence="6" type="ORF">AOQ84DRAFT_289259</name>
</gene>
<evidence type="ECO:0000256" key="4">
    <source>
        <dbReference type="ARBA" id="ARBA00023140"/>
    </source>
</evidence>
<dbReference type="GO" id="GO:0004165">
    <property type="term" value="F:delta(3)-delta(2)-enoyl-CoA isomerase activity"/>
    <property type="evidence" value="ECO:0007669"/>
    <property type="project" value="UniProtKB-ARBA"/>
</dbReference>
<keyword evidence="7" id="KW-1185">Reference proteome</keyword>
<dbReference type="Gene3D" id="3.90.226.10">
    <property type="entry name" value="2-enoyl-CoA Hydratase, Chain A, domain 1"/>
    <property type="match status" value="1"/>
</dbReference>
<keyword evidence="4" id="KW-0576">Peroxisome</keyword>
<sequence length="151" mass="16464">GCTQLYNFDLVYAHPGAFFQTPFMPLGFVPEGGSSYTFPKLMGKQRANALLLAGDRLSTQEMYNAGLVTAVVPSETLDEFLEKGCEKTKRIAGFNDESLRMAKVLMKAAAGVEEQKEASRREGKDLLVRLNSEEGQASMKAFAEKSGGSKL</sequence>
<evidence type="ECO:0000256" key="2">
    <source>
        <dbReference type="ARBA" id="ARBA00004685"/>
    </source>
</evidence>